<keyword evidence="1" id="KW-0677">Repeat</keyword>
<keyword evidence="4" id="KW-1185">Reference proteome</keyword>
<dbReference type="InterPro" id="IPR027417">
    <property type="entry name" value="P-loop_NTPase"/>
</dbReference>
<evidence type="ECO:0000259" key="2">
    <source>
        <dbReference type="Pfam" id="PF24883"/>
    </source>
</evidence>
<feature type="non-terminal residue" evidence="3">
    <location>
        <position position="75"/>
    </location>
</feature>
<dbReference type="AlphaFoldDB" id="A0A5M3MGH6"/>
<dbReference type="GeneID" id="19206643"/>
<dbReference type="InterPro" id="IPR056884">
    <property type="entry name" value="NPHP3-like_N"/>
</dbReference>
<dbReference type="SUPFAM" id="SSF52540">
    <property type="entry name" value="P-loop containing nucleoside triphosphate hydrolases"/>
    <property type="match status" value="1"/>
</dbReference>
<organism evidence="3 4">
    <name type="scientific">Coniophora puteana (strain RWD-64-598)</name>
    <name type="common">Brown rot fungus</name>
    <dbReference type="NCBI Taxonomy" id="741705"/>
    <lineage>
        <taxon>Eukaryota</taxon>
        <taxon>Fungi</taxon>
        <taxon>Dikarya</taxon>
        <taxon>Basidiomycota</taxon>
        <taxon>Agaricomycotina</taxon>
        <taxon>Agaricomycetes</taxon>
        <taxon>Agaricomycetidae</taxon>
        <taxon>Boletales</taxon>
        <taxon>Coniophorineae</taxon>
        <taxon>Coniophoraceae</taxon>
        <taxon>Coniophora</taxon>
    </lineage>
</organism>
<name>A0A5M3MGH6_CONPW</name>
<dbReference type="EMBL" id="JH711582">
    <property type="protein sequence ID" value="EIW78273.1"/>
    <property type="molecule type" value="Genomic_DNA"/>
</dbReference>
<dbReference type="KEGG" id="cput:CONPUDRAFT_28415"/>
<dbReference type="Gene3D" id="3.40.50.300">
    <property type="entry name" value="P-loop containing nucleotide triphosphate hydrolases"/>
    <property type="match status" value="1"/>
</dbReference>
<evidence type="ECO:0000313" key="4">
    <source>
        <dbReference type="Proteomes" id="UP000053558"/>
    </source>
</evidence>
<sequence>PEPGILWLSGESGSGKSSVAHTFADSLHSKGKLAVTFFFSRKDIDRRNLNRFFVTIGYQLGLAHPRAREVVIKAI</sequence>
<dbReference type="Pfam" id="PF24883">
    <property type="entry name" value="NPHP3_N"/>
    <property type="match status" value="1"/>
</dbReference>
<comment type="caution">
    <text evidence="3">The sequence shown here is derived from an EMBL/GenBank/DDBJ whole genome shotgun (WGS) entry which is preliminary data.</text>
</comment>
<gene>
    <name evidence="3" type="ORF">CONPUDRAFT_28415</name>
</gene>
<feature type="non-terminal residue" evidence="3">
    <location>
        <position position="1"/>
    </location>
</feature>
<dbReference type="Proteomes" id="UP000053558">
    <property type="component" value="Unassembled WGS sequence"/>
</dbReference>
<reference evidence="4" key="1">
    <citation type="journal article" date="2012" name="Science">
        <title>The Paleozoic origin of enzymatic lignin decomposition reconstructed from 31 fungal genomes.</title>
        <authorList>
            <person name="Floudas D."/>
            <person name="Binder M."/>
            <person name="Riley R."/>
            <person name="Barry K."/>
            <person name="Blanchette R.A."/>
            <person name="Henrissat B."/>
            <person name="Martinez A.T."/>
            <person name="Otillar R."/>
            <person name="Spatafora J.W."/>
            <person name="Yadav J.S."/>
            <person name="Aerts A."/>
            <person name="Benoit I."/>
            <person name="Boyd A."/>
            <person name="Carlson A."/>
            <person name="Copeland A."/>
            <person name="Coutinho P.M."/>
            <person name="de Vries R.P."/>
            <person name="Ferreira P."/>
            <person name="Findley K."/>
            <person name="Foster B."/>
            <person name="Gaskell J."/>
            <person name="Glotzer D."/>
            <person name="Gorecki P."/>
            <person name="Heitman J."/>
            <person name="Hesse C."/>
            <person name="Hori C."/>
            <person name="Igarashi K."/>
            <person name="Jurgens J.A."/>
            <person name="Kallen N."/>
            <person name="Kersten P."/>
            <person name="Kohler A."/>
            <person name="Kuees U."/>
            <person name="Kumar T.K.A."/>
            <person name="Kuo A."/>
            <person name="LaButti K."/>
            <person name="Larrondo L.F."/>
            <person name="Lindquist E."/>
            <person name="Ling A."/>
            <person name="Lombard V."/>
            <person name="Lucas S."/>
            <person name="Lundell T."/>
            <person name="Martin R."/>
            <person name="McLaughlin D.J."/>
            <person name="Morgenstern I."/>
            <person name="Morin E."/>
            <person name="Murat C."/>
            <person name="Nagy L.G."/>
            <person name="Nolan M."/>
            <person name="Ohm R.A."/>
            <person name="Patyshakuliyeva A."/>
            <person name="Rokas A."/>
            <person name="Ruiz-Duenas F.J."/>
            <person name="Sabat G."/>
            <person name="Salamov A."/>
            <person name="Samejima M."/>
            <person name="Schmutz J."/>
            <person name="Slot J.C."/>
            <person name="St John F."/>
            <person name="Stenlid J."/>
            <person name="Sun H."/>
            <person name="Sun S."/>
            <person name="Syed K."/>
            <person name="Tsang A."/>
            <person name="Wiebenga A."/>
            <person name="Young D."/>
            <person name="Pisabarro A."/>
            <person name="Eastwood D.C."/>
            <person name="Martin F."/>
            <person name="Cullen D."/>
            <person name="Grigoriev I.V."/>
            <person name="Hibbett D.S."/>
        </authorList>
    </citation>
    <scope>NUCLEOTIDE SEQUENCE [LARGE SCALE GENOMIC DNA]</scope>
    <source>
        <strain evidence="4">RWD-64-598 SS2</strain>
    </source>
</reference>
<protein>
    <recommendedName>
        <fullName evidence="2">Nephrocystin 3-like N-terminal domain-containing protein</fullName>
    </recommendedName>
</protein>
<evidence type="ECO:0000313" key="3">
    <source>
        <dbReference type="EMBL" id="EIW78273.1"/>
    </source>
</evidence>
<evidence type="ECO:0000256" key="1">
    <source>
        <dbReference type="ARBA" id="ARBA00022737"/>
    </source>
</evidence>
<proteinExistence type="predicted"/>
<dbReference type="RefSeq" id="XP_007771081.1">
    <property type="nucleotide sequence ID" value="XM_007772891.1"/>
</dbReference>
<accession>A0A5M3MGH6</accession>
<dbReference type="OrthoDB" id="7464126at2759"/>
<feature type="domain" description="Nephrocystin 3-like N-terminal" evidence="2">
    <location>
        <begin position="3"/>
        <end position="73"/>
    </location>
</feature>